<proteinExistence type="predicted"/>
<gene>
    <name evidence="2" type="primary">GDPD5_1</name>
    <name evidence="2" type="ORF">P7K49_022333</name>
</gene>
<evidence type="ECO:0000313" key="2">
    <source>
        <dbReference type="EMBL" id="KAK2100985.1"/>
    </source>
</evidence>
<dbReference type="Proteomes" id="UP001266305">
    <property type="component" value="Unassembled WGS sequence"/>
</dbReference>
<evidence type="ECO:0000256" key="1">
    <source>
        <dbReference type="SAM" id="MobiDB-lite"/>
    </source>
</evidence>
<accession>A0ABQ9UV92</accession>
<sequence>MLSAAVRRTSRDVSIMKEKLIFSAEISDGVEVSDELSVCSDNSYDTYANSTTTPVGPRGGGSHAKTLTERSRR</sequence>
<reference evidence="2 3" key="1">
    <citation type="submission" date="2023-05" db="EMBL/GenBank/DDBJ databases">
        <title>B98-5 Cell Line De Novo Hybrid Assembly: An Optical Mapping Approach.</title>
        <authorList>
            <person name="Kananen K."/>
            <person name="Auerbach J.A."/>
            <person name="Kautto E."/>
            <person name="Blachly J.S."/>
        </authorList>
    </citation>
    <scope>NUCLEOTIDE SEQUENCE [LARGE SCALE GENOMIC DNA]</scope>
    <source>
        <strain evidence="2">B95-8</strain>
        <tissue evidence="2">Cell line</tissue>
    </source>
</reference>
<protein>
    <submittedName>
        <fullName evidence="2">Glycerophosphodiester phosphodiesterase domain-containing protein 5</fullName>
    </submittedName>
</protein>
<organism evidence="2 3">
    <name type="scientific">Saguinus oedipus</name>
    <name type="common">Cotton-top tamarin</name>
    <name type="synonym">Oedipomidas oedipus</name>
    <dbReference type="NCBI Taxonomy" id="9490"/>
    <lineage>
        <taxon>Eukaryota</taxon>
        <taxon>Metazoa</taxon>
        <taxon>Chordata</taxon>
        <taxon>Craniata</taxon>
        <taxon>Vertebrata</taxon>
        <taxon>Euteleostomi</taxon>
        <taxon>Mammalia</taxon>
        <taxon>Eutheria</taxon>
        <taxon>Euarchontoglires</taxon>
        <taxon>Primates</taxon>
        <taxon>Haplorrhini</taxon>
        <taxon>Platyrrhini</taxon>
        <taxon>Cebidae</taxon>
        <taxon>Callitrichinae</taxon>
        <taxon>Saguinus</taxon>
    </lineage>
</organism>
<feature type="region of interest" description="Disordered" evidence="1">
    <location>
        <begin position="48"/>
        <end position="73"/>
    </location>
</feature>
<dbReference type="EMBL" id="JASSZA010000010">
    <property type="protein sequence ID" value="KAK2100985.1"/>
    <property type="molecule type" value="Genomic_DNA"/>
</dbReference>
<keyword evidence="3" id="KW-1185">Reference proteome</keyword>
<comment type="caution">
    <text evidence="2">The sequence shown here is derived from an EMBL/GenBank/DDBJ whole genome shotgun (WGS) entry which is preliminary data.</text>
</comment>
<name>A0ABQ9UV92_SAGOE</name>
<evidence type="ECO:0000313" key="3">
    <source>
        <dbReference type="Proteomes" id="UP001266305"/>
    </source>
</evidence>